<keyword evidence="1" id="KW-1133">Transmembrane helix</keyword>
<feature type="transmembrane region" description="Helical" evidence="1">
    <location>
        <begin position="48"/>
        <end position="68"/>
    </location>
</feature>
<dbReference type="RefSeq" id="WP_170094342.1">
    <property type="nucleotide sequence ID" value="NZ_WOYG01000001.1"/>
</dbReference>
<name>A0A847UHE3_9EURY</name>
<protein>
    <submittedName>
        <fullName evidence="2">Uncharacterized protein</fullName>
    </submittedName>
</protein>
<dbReference type="Proteomes" id="UP000608662">
    <property type="component" value="Unassembled WGS sequence"/>
</dbReference>
<dbReference type="EMBL" id="WOYG01000001">
    <property type="protein sequence ID" value="NLV10671.1"/>
    <property type="molecule type" value="Genomic_DNA"/>
</dbReference>
<proteinExistence type="predicted"/>
<reference evidence="2" key="1">
    <citation type="submission" date="2019-12" db="EMBL/GenBank/DDBJ databases">
        <title>Whole-genome sequence of Halomicrobium mukohataei pws1.</title>
        <authorList>
            <person name="Verma D.K."/>
            <person name="Gopal K."/>
            <person name="Prasad E.S."/>
        </authorList>
    </citation>
    <scope>NUCLEOTIDE SEQUENCE</scope>
    <source>
        <strain evidence="2">Pws1</strain>
    </source>
</reference>
<organism evidence="2 3">
    <name type="scientific">Halomicrobium mukohataei</name>
    <dbReference type="NCBI Taxonomy" id="57705"/>
    <lineage>
        <taxon>Archaea</taxon>
        <taxon>Methanobacteriati</taxon>
        <taxon>Methanobacteriota</taxon>
        <taxon>Stenosarchaea group</taxon>
        <taxon>Halobacteria</taxon>
        <taxon>Halobacteriales</taxon>
        <taxon>Haloarculaceae</taxon>
        <taxon>Halomicrobium</taxon>
    </lineage>
</organism>
<feature type="transmembrane region" description="Helical" evidence="1">
    <location>
        <begin position="19"/>
        <end position="36"/>
    </location>
</feature>
<comment type="caution">
    <text evidence="2">The sequence shown here is derived from an EMBL/GenBank/DDBJ whole genome shotgun (WGS) entry which is preliminary data.</text>
</comment>
<evidence type="ECO:0000313" key="3">
    <source>
        <dbReference type="Proteomes" id="UP000608662"/>
    </source>
</evidence>
<dbReference type="AlphaFoldDB" id="A0A847UHE3"/>
<dbReference type="OrthoDB" id="222407at2157"/>
<keyword evidence="1" id="KW-0812">Transmembrane</keyword>
<sequence length="159" mass="16803">MSNSLVSVDRVRLSDLSPIGWFGIALAIGALGYAANDLLKTVVRGGPWVDPLAVAGVGLVFGFGVAYVDGGPEIESTCDHCGAYIRAQSSRGGVDEYIECHASATPRRATLGPLSVVLQRQTAEWTYCSGDCATADRDRRVPIDDARDDIGLTTEVADD</sequence>
<gene>
    <name evidence="2" type="ORF">GOC74_12120</name>
</gene>
<accession>A0A847UHE3</accession>
<evidence type="ECO:0000313" key="2">
    <source>
        <dbReference type="EMBL" id="NLV10671.1"/>
    </source>
</evidence>
<keyword evidence="1" id="KW-0472">Membrane</keyword>
<evidence type="ECO:0000256" key="1">
    <source>
        <dbReference type="SAM" id="Phobius"/>
    </source>
</evidence>